<protein>
    <submittedName>
        <fullName evidence="3">Uncharacterized protein</fullName>
    </submittedName>
</protein>
<evidence type="ECO:0000313" key="3">
    <source>
        <dbReference type="WBParaSite" id="PSAMB.scaffold113size77475.g2100.t1"/>
    </source>
</evidence>
<dbReference type="AlphaFoldDB" id="A0A914UNL9"/>
<feature type="signal peptide" evidence="1">
    <location>
        <begin position="1"/>
        <end position="23"/>
    </location>
</feature>
<evidence type="ECO:0000256" key="1">
    <source>
        <dbReference type="SAM" id="SignalP"/>
    </source>
</evidence>
<evidence type="ECO:0000313" key="2">
    <source>
        <dbReference type="Proteomes" id="UP000887566"/>
    </source>
</evidence>
<sequence>MAIEGNKIVLALLFLLIVQQTLTAPISIDADPNAASKFRRVRRQTFVCLTICNSWPDSTGTNGYYQASSGNHIVAPFPVQPSAFQSVG</sequence>
<feature type="chain" id="PRO_5037939917" evidence="1">
    <location>
        <begin position="24"/>
        <end position="88"/>
    </location>
</feature>
<name>A0A914UNL9_9BILA</name>
<dbReference type="WBParaSite" id="PSAMB.scaffold113size77475.g2100.t1">
    <property type="protein sequence ID" value="PSAMB.scaffold113size77475.g2100.t1"/>
    <property type="gene ID" value="PSAMB.scaffold113size77475.g2100"/>
</dbReference>
<organism evidence="2 3">
    <name type="scientific">Plectus sambesii</name>
    <dbReference type="NCBI Taxonomy" id="2011161"/>
    <lineage>
        <taxon>Eukaryota</taxon>
        <taxon>Metazoa</taxon>
        <taxon>Ecdysozoa</taxon>
        <taxon>Nematoda</taxon>
        <taxon>Chromadorea</taxon>
        <taxon>Plectida</taxon>
        <taxon>Plectina</taxon>
        <taxon>Plectoidea</taxon>
        <taxon>Plectidae</taxon>
        <taxon>Plectus</taxon>
    </lineage>
</organism>
<keyword evidence="1" id="KW-0732">Signal</keyword>
<dbReference type="Proteomes" id="UP000887566">
    <property type="component" value="Unplaced"/>
</dbReference>
<reference evidence="3" key="1">
    <citation type="submission" date="2022-11" db="UniProtKB">
        <authorList>
            <consortium name="WormBaseParasite"/>
        </authorList>
    </citation>
    <scope>IDENTIFICATION</scope>
</reference>
<proteinExistence type="predicted"/>
<keyword evidence="2" id="KW-1185">Reference proteome</keyword>
<accession>A0A914UNL9</accession>